<feature type="region of interest" description="Disordered" evidence="1">
    <location>
        <begin position="73"/>
        <end position="95"/>
    </location>
</feature>
<dbReference type="AlphaFoldDB" id="A0A2N2E9N1"/>
<proteinExistence type="predicted"/>
<dbReference type="EMBL" id="PHAI01000002">
    <property type="protein sequence ID" value="PKM91399.1"/>
    <property type="molecule type" value="Genomic_DNA"/>
</dbReference>
<evidence type="ECO:0000313" key="2">
    <source>
        <dbReference type="EMBL" id="PKM91399.1"/>
    </source>
</evidence>
<accession>A0A2N2E9N1</accession>
<gene>
    <name evidence="2" type="ORF">CVU82_02265</name>
</gene>
<protein>
    <recommendedName>
        <fullName evidence="4">HTH arsR-type domain-containing protein</fullName>
    </recommendedName>
</protein>
<organism evidence="2 3">
    <name type="scientific">Candidatus Falkowbacteria bacterium HGW-Falkowbacteria-1</name>
    <dbReference type="NCBI Taxonomy" id="2013768"/>
    <lineage>
        <taxon>Bacteria</taxon>
        <taxon>Candidatus Falkowiibacteriota</taxon>
    </lineage>
</organism>
<evidence type="ECO:0000313" key="3">
    <source>
        <dbReference type="Proteomes" id="UP000233517"/>
    </source>
</evidence>
<reference evidence="2 3" key="1">
    <citation type="journal article" date="2017" name="ISME J.">
        <title>Potential for microbial H2 and metal transformations associated with novel bacteria and archaea in deep terrestrial subsurface sediments.</title>
        <authorList>
            <person name="Hernsdorf A.W."/>
            <person name="Amano Y."/>
            <person name="Miyakawa K."/>
            <person name="Ise K."/>
            <person name="Suzuki Y."/>
            <person name="Anantharaman K."/>
            <person name="Probst A."/>
            <person name="Burstein D."/>
            <person name="Thomas B.C."/>
            <person name="Banfield J.F."/>
        </authorList>
    </citation>
    <scope>NUCLEOTIDE SEQUENCE [LARGE SCALE GENOMIC DNA]</scope>
    <source>
        <strain evidence="2">HGW-Falkowbacteria-1</strain>
    </source>
</reference>
<dbReference type="Proteomes" id="UP000233517">
    <property type="component" value="Unassembled WGS sequence"/>
</dbReference>
<comment type="caution">
    <text evidence="2">The sequence shown here is derived from an EMBL/GenBank/DDBJ whole genome shotgun (WGS) entry which is preliminary data.</text>
</comment>
<feature type="compositionally biased region" description="Basic and acidic residues" evidence="1">
    <location>
        <begin position="76"/>
        <end position="95"/>
    </location>
</feature>
<evidence type="ECO:0008006" key="4">
    <source>
        <dbReference type="Google" id="ProtNLM"/>
    </source>
</evidence>
<evidence type="ECO:0000256" key="1">
    <source>
        <dbReference type="SAM" id="MobiDB-lite"/>
    </source>
</evidence>
<sequence length="229" mass="26374">MLEKIFGSKARVKILKVFLMKPDEKFYIRQLARDLKLQVNSVRRELSNLEIFGLLSSDNNNIKSDNLSNVLESDEKEVVGSEKKDPEGLEDDKEKKAPSIKEKKYYWVNKNFILFSEMKSLIVKSQILSGENFIKKLKAVCDPKFILLGGMFLNNDGAPTDVLIVADVEKSKLLNIIQDLEAEMNKEVNFTAMDEKEFKYRQEVADVFLHSVLNNKKIILLDKILNIKK</sequence>
<name>A0A2N2E9N1_9BACT</name>